<evidence type="ECO:0000313" key="2">
    <source>
        <dbReference type="EMBL" id="ORZ12423.1"/>
    </source>
</evidence>
<feature type="repeat" description="WD" evidence="1">
    <location>
        <begin position="271"/>
        <end position="312"/>
    </location>
</feature>
<organism evidence="2 3">
    <name type="scientific">Absidia repens</name>
    <dbReference type="NCBI Taxonomy" id="90262"/>
    <lineage>
        <taxon>Eukaryota</taxon>
        <taxon>Fungi</taxon>
        <taxon>Fungi incertae sedis</taxon>
        <taxon>Mucoromycota</taxon>
        <taxon>Mucoromycotina</taxon>
        <taxon>Mucoromycetes</taxon>
        <taxon>Mucorales</taxon>
        <taxon>Cunninghamellaceae</taxon>
        <taxon>Absidia</taxon>
    </lineage>
</organism>
<dbReference type="Pfam" id="PF00400">
    <property type="entry name" value="WD40"/>
    <property type="match status" value="1"/>
</dbReference>
<dbReference type="Gene3D" id="2.130.10.10">
    <property type="entry name" value="YVTN repeat-like/Quinoprotein amine dehydrogenase"/>
    <property type="match status" value="2"/>
</dbReference>
<proteinExistence type="predicted"/>
<evidence type="ECO:0000313" key="3">
    <source>
        <dbReference type="Proteomes" id="UP000193560"/>
    </source>
</evidence>
<dbReference type="InterPro" id="IPR001680">
    <property type="entry name" value="WD40_rpt"/>
</dbReference>
<dbReference type="PANTHER" id="PTHR14494">
    <property type="entry name" value="ALADIN/ADRACALIN/AAAS"/>
    <property type="match status" value="1"/>
</dbReference>
<sequence>MSRLPTVPNLSQGTIADINGRLVYATDATDPTFTGLSQQQVHLYPSITLDHSGIQSPDQVDSLLEKLSQSVFSGILSYVQTRFGDSGLTSLSKSLYDSFNNIMSTQHSLPTDHHLFKANTSPLRAMAWHWHPKRKVLAVAHKDHRVYIYEYNTTTNEWDEQVLYNKFMADITCLDWKKSSHDTLAVACRTGVCVWYLNDHPAMKHIGLSPSTHTYHASSNAYMQYLSTPGHHHISAVAWDPTSGSQTLAVASAVDNTLIMYDLLQSFHTPIKRHGKGNTLLRYSPDGRYLYVACLNGKSRVWDTRNWTNTEIRNPSGLWVKAACWGPDSCSLYYSMVGKQDIHMLYIQSGNSTSLGMLDIKLLSTPSVTVPTSDGTTVTVGGEIEELAIDSSDGTRLAVSYKHCKLLALYVVTPMTSSMSASQGQELTLSGYVRGMDISSDFTFAEPIKDTKADHIAFAHSRPNDKLLATVWKNNKISFVPVVAI</sequence>
<dbReference type="SUPFAM" id="SSF101908">
    <property type="entry name" value="Putative isomerase YbhE"/>
    <property type="match status" value="1"/>
</dbReference>
<keyword evidence="3" id="KW-1185">Reference proteome</keyword>
<dbReference type="PANTHER" id="PTHR14494:SF0">
    <property type="entry name" value="ALADIN"/>
    <property type="match status" value="1"/>
</dbReference>
<dbReference type="InterPro" id="IPR015943">
    <property type="entry name" value="WD40/YVTN_repeat-like_dom_sf"/>
</dbReference>
<dbReference type="GO" id="GO:0005643">
    <property type="term" value="C:nuclear pore"/>
    <property type="evidence" value="ECO:0007669"/>
    <property type="project" value="TreeGrafter"/>
</dbReference>
<keyword evidence="1" id="KW-0853">WD repeat</keyword>
<reference evidence="2 3" key="1">
    <citation type="submission" date="2016-07" db="EMBL/GenBank/DDBJ databases">
        <title>Pervasive Adenine N6-methylation of Active Genes in Fungi.</title>
        <authorList>
            <consortium name="DOE Joint Genome Institute"/>
            <person name="Mondo S.J."/>
            <person name="Dannebaum R.O."/>
            <person name="Kuo R.C."/>
            <person name="Labutti K."/>
            <person name="Haridas S."/>
            <person name="Kuo A."/>
            <person name="Salamov A."/>
            <person name="Ahrendt S.R."/>
            <person name="Lipzen A."/>
            <person name="Sullivan W."/>
            <person name="Andreopoulos W.B."/>
            <person name="Clum A."/>
            <person name="Lindquist E."/>
            <person name="Daum C."/>
            <person name="Ramamoorthy G.K."/>
            <person name="Gryganskyi A."/>
            <person name="Culley D."/>
            <person name="Magnuson J.K."/>
            <person name="James T.Y."/>
            <person name="O'Malley M.A."/>
            <person name="Stajich J.E."/>
            <person name="Spatafora J.W."/>
            <person name="Visel A."/>
            <person name="Grigoriev I.V."/>
        </authorList>
    </citation>
    <scope>NUCLEOTIDE SEQUENCE [LARGE SCALE GENOMIC DNA]</scope>
    <source>
        <strain evidence="2 3">NRRL 1336</strain>
    </source>
</reference>
<evidence type="ECO:0000256" key="1">
    <source>
        <dbReference type="PROSITE-ProRule" id="PRU00221"/>
    </source>
</evidence>
<dbReference type="InterPro" id="IPR045139">
    <property type="entry name" value="Aladin"/>
</dbReference>
<dbReference type="OrthoDB" id="10251741at2759"/>
<protein>
    <submittedName>
        <fullName evidence="2">Uncharacterized protein</fullName>
    </submittedName>
</protein>
<dbReference type="EMBL" id="MCGE01000019">
    <property type="protein sequence ID" value="ORZ12423.1"/>
    <property type="molecule type" value="Genomic_DNA"/>
</dbReference>
<dbReference type="SMART" id="SM00320">
    <property type="entry name" value="WD40"/>
    <property type="match status" value="4"/>
</dbReference>
<accession>A0A1X2I9X3</accession>
<dbReference type="STRING" id="90262.A0A1X2I9X3"/>
<comment type="caution">
    <text evidence="2">The sequence shown here is derived from an EMBL/GenBank/DDBJ whole genome shotgun (WGS) entry which is preliminary data.</text>
</comment>
<name>A0A1X2I9X3_9FUNG</name>
<dbReference type="PROSITE" id="PS50082">
    <property type="entry name" value="WD_REPEATS_2"/>
    <property type="match status" value="1"/>
</dbReference>
<gene>
    <name evidence="2" type="ORF">BCR42DRAFT_379387</name>
</gene>
<dbReference type="GO" id="GO:0006913">
    <property type="term" value="P:nucleocytoplasmic transport"/>
    <property type="evidence" value="ECO:0007669"/>
    <property type="project" value="TreeGrafter"/>
</dbReference>
<dbReference type="AlphaFoldDB" id="A0A1X2I9X3"/>
<dbReference type="Proteomes" id="UP000193560">
    <property type="component" value="Unassembled WGS sequence"/>
</dbReference>